<organism evidence="3 4">
    <name type="scientific">Candidatus Nanohalococcus occultus</name>
    <dbReference type="NCBI Taxonomy" id="2978047"/>
    <lineage>
        <taxon>Archaea</taxon>
        <taxon>Candidatus Nanohalarchaeota</taxon>
        <taxon>Candidatus Nanohalarchaeota incertae sedis</taxon>
        <taxon>Candidatus Nanohalococcus</taxon>
    </lineage>
</organism>
<feature type="domain" description="HD" evidence="2">
    <location>
        <begin position="31"/>
        <end position="101"/>
    </location>
</feature>
<dbReference type="CDD" id="cd00077">
    <property type="entry name" value="HDc"/>
    <property type="match status" value="1"/>
</dbReference>
<proteinExistence type="predicted"/>
<dbReference type="GeneID" id="90589879"/>
<keyword evidence="4" id="KW-1185">Reference proteome</keyword>
<evidence type="ECO:0000313" key="3">
    <source>
        <dbReference type="EMBL" id="WEL19466.1"/>
    </source>
</evidence>
<dbReference type="Proteomes" id="UP001218034">
    <property type="component" value="Chromosome"/>
</dbReference>
<evidence type="ECO:0000313" key="4">
    <source>
        <dbReference type="Proteomes" id="UP001218034"/>
    </source>
</evidence>
<feature type="region of interest" description="Disordered" evidence="1">
    <location>
        <begin position="101"/>
        <end position="133"/>
    </location>
</feature>
<dbReference type="InterPro" id="IPR006675">
    <property type="entry name" value="HDIG_dom"/>
</dbReference>
<evidence type="ECO:0000259" key="2">
    <source>
        <dbReference type="Pfam" id="PF01966"/>
    </source>
</evidence>
<dbReference type="SUPFAM" id="SSF109604">
    <property type="entry name" value="HD-domain/PDEase-like"/>
    <property type="match status" value="1"/>
</dbReference>
<dbReference type="RefSeq" id="WP_347722336.1">
    <property type="nucleotide sequence ID" value="NZ_CP104395.1"/>
</dbReference>
<evidence type="ECO:0000256" key="1">
    <source>
        <dbReference type="SAM" id="MobiDB-lite"/>
    </source>
</evidence>
<dbReference type="InterPro" id="IPR003607">
    <property type="entry name" value="HD/PDEase_dom"/>
</dbReference>
<protein>
    <recommendedName>
        <fullName evidence="2">HD domain-containing protein</fullName>
    </recommendedName>
</protein>
<dbReference type="InterPro" id="IPR006674">
    <property type="entry name" value="HD_domain"/>
</dbReference>
<gene>
    <name evidence="3" type="ORF">SVXNc_0442</name>
</gene>
<dbReference type="EMBL" id="CP104395">
    <property type="protein sequence ID" value="WEL19466.1"/>
    <property type="molecule type" value="Genomic_DNA"/>
</dbReference>
<dbReference type="Gene3D" id="1.10.3210.10">
    <property type="entry name" value="Hypothetical protein af1432"/>
    <property type="match status" value="1"/>
</dbReference>
<reference evidence="3 4" key="1">
    <citation type="submission" date="2022-09" db="EMBL/GenBank/DDBJ databases">
        <title>Xylan utilization by haloarchaea-nanohaloarchaea associations.</title>
        <authorList>
            <person name="Yakimov M."/>
        </authorList>
    </citation>
    <scope>NUCLEOTIDE SEQUENCE [LARGE SCALE GENOMIC DNA]</scope>
    <source>
        <strain evidence="3 4">SVXNc</strain>
    </source>
</reference>
<dbReference type="Pfam" id="PF01966">
    <property type="entry name" value="HD"/>
    <property type="match status" value="1"/>
</dbReference>
<sequence length="133" mass="15156">MLEESRRSKLESRLKEVFSDYRELAGGKNYRYHHLRSSRKYAVKLIETVDEEVDEKAVEIAALFHDIGRSEDIKDGYLDPIKAHEGHAETGERIVEEHIGDLVGGKTPGKSKASDRKPSLGARINRRQNCPRL</sequence>
<name>A0ABY8CJF7_9ARCH</name>
<accession>A0ABY8CJF7</accession>
<dbReference type="NCBIfam" id="TIGR00277">
    <property type="entry name" value="HDIG"/>
    <property type="match status" value="1"/>
</dbReference>